<evidence type="ECO:0000313" key="2">
    <source>
        <dbReference type="Proteomes" id="UP000012112"/>
    </source>
</evidence>
<organism evidence="1 2">
    <name type="scientific">Leptospira noguchii</name>
    <dbReference type="NCBI Taxonomy" id="28182"/>
    <lineage>
        <taxon>Bacteria</taxon>
        <taxon>Pseudomonadati</taxon>
        <taxon>Spirochaetota</taxon>
        <taxon>Spirochaetia</taxon>
        <taxon>Leptospirales</taxon>
        <taxon>Leptospiraceae</taxon>
        <taxon>Leptospira</taxon>
    </lineage>
</organism>
<dbReference type="EMBL" id="AKWD02000057">
    <property type="protein sequence ID" value="EMO52400.1"/>
    <property type="molecule type" value="Genomic_DNA"/>
</dbReference>
<gene>
    <name evidence="1" type="ORF">LEP1GSC172_0348</name>
</gene>
<dbReference type="AlphaFoldDB" id="M6V687"/>
<protein>
    <submittedName>
        <fullName evidence="1">Uncharacterized protein</fullName>
    </submittedName>
</protein>
<sequence>MHQFFWDRFLLFQLVKTPVKVYPKNQSSNKSGYGLSFFCKNAVVPTDCFFASNARLN</sequence>
<evidence type="ECO:0000313" key="1">
    <source>
        <dbReference type="EMBL" id="EMO52400.1"/>
    </source>
</evidence>
<accession>M6V687</accession>
<comment type="caution">
    <text evidence="1">The sequence shown here is derived from an EMBL/GenBank/DDBJ whole genome shotgun (WGS) entry which is preliminary data.</text>
</comment>
<proteinExistence type="predicted"/>
<reference evidence="1 2" key="1">
    <citation type="submission" date="2013-01" db="EMBL/GenBank/DDBJ databases">
        <authorList>
            <person name="Harkins D.M."/>
            <person name="Durkin A.S."/>
            <person name="Brinkac L.M."/>
            <person name="Haft D.H."/>
            <person name="Selengut J.D."/>
            <person name="Sanka R."/>
            <person name="DePew J."/>
            <person name="Purushe J."/>
            <person name="Matthias M.A."/>
            <person name="Vinetz J.M."/>
            <person name="Sutton G.G."/>
            <person name="Nierman W.C."/>
            <person name="Fouts D.E."/>
        </authorList>
    </citation>
    <scope>NUCLEOTIDE SEQUENCE [LARGE SCALE GENOMIC DNA]</scope>
    <source>
        <strain evidence="1 2">HAI1536</strain>
    </source>
</reference>
<dbReference type="Proteomes" id="UP000012112">
    <property type="component" value="Unassembled WGS sequence"/>
</dbReference>
<name>M6V687_9LEPT</name>